<dbReference type="Gene3D" id="3.20.20.30">
    <property type="entry name" value="Luciferase-like domain"/>
    <property type="match status" value="1"/>
</dbReference>
<reference evidence="3" key="2">
    <citation type="submission" date="2023-12" db="EMBL/GenBank/DDBJ databases">
        <authorList>
            <person name="Sun Q."/>
            <person name="Inoue M."/>
        </authorList>
    </citation>
    <scope>NUCLEOTIDE SEQUENCE</scope>
    <source>
        <strain evidence="3">JCM 17590</strain>
    </source>
</reference>
<dbReference type="Proteomes" id="UP001415169">
    <property type="component" value="Unassembled WGS sequence"/>
</dbReference>
<dbReference type="EMBL" id="BAABBV010000001">
    <property type="protein sequence ID" value="GAA4154474.1"/>
    <property type="molecule type" value="Genomic_DNA"/>
</dbReference>
<evidence type="ECO:0000313" key="3">
    <source>
        <dbReference type="EMBL" id="GAA4154474.1"/>
    </source>
</evidence>
<gene>
    <name evidence="3" type="ORF">GCM10022286_02140</name>
</gene>
<dbReference type="CDD" id="cd01097">
    <property type="entry name" value="Tetrahydromethanopterin_reductase"/>
    <property type="match status" value="1"/>
</dbReference>
<dbReference type="RefSeq" id="WP_344789888.1">
    <property type="nucleotide sequence ID" value="NZ_BAABBV010000001.1"/>
</dbReference>
<keyword evidence="1" id="KW-0560">Oxidoreductase</keyword>
<evidence type="ECO:0000259" key="2">
    <source>
        <dbReference type="Pfam" id="PF00296"/>
    </source>
</evidence>
<name>A0ABP7ZEH0_9MICO</name>
<keyword evidence="4" id="KW-1185">Reference proteome</keyword>
<sequence>MGRARLGVVLGYAQDFLQTAAEVPDYEAAGAELFSVSETYSFDAISQLGYLAAITKTATLATDIIPIYTRTPALLAMTAAGLDALSGGRFELGLGSSGAQVIEGFHGVPFDAPLGRTREIIEICRQVWRREPLAHSGRYYELPLPVSAPGAVGAGKALRIINHPVRPAVPVHIAALSPKSVAQAAEIADGWTPIFFHPERAGDVWGEALAAGKAKRAPELGPLDVLVPVPLYTGEFTEYALMEVRKQIALYVGGMGARGRNFYFDLAVRYGYESEAAEIQRLFLAGEKDDAAFAVPEELARAISLIGSRDEIAERVEALISAGATTLLVQPADRTHDERVEAIGTLRAILDEG</sequence>
<organism evidence="3 4">
    <name type="scientific">Gryllotalpicola daejeonensis</name>
    <dbReference type="NCBI Taxonomy" id="993087"/>
    <lineage>
        <taxon>Bacteria</taxon>
        <taxon>Bacillati</taxon>
        <taxon>Actinomycetota</taxon>
        <taxon>Actinomycetes</taxon>
        <taxon>Micrococcales</taxon>
        <taxon>Microbacteriaceae</taxon>
        <taxon>Gryllotalpicola</taxon>
    </lineage>
</organism>
<proteinExistence type="predicted"/>
<dbReference type="Pfam" id="PF00296">
    <property type="entry name" value="Bac_luciferase"/>
    <property type="match status" value="1"/>
</dbReference>
<protein>
    <submittedName>
        <fullName evidence="3">LLM class F420-dependent oxidoreductase</fullName>
    </submittedName>
</protein>
<evidence type="ECO:0000256" key="1">
    <source>
        <dbReference type="ARBA" id="ARBA00023002"/>
    </source>
</evidence>
<dbReference type="NCBIfam" id="TIGR03559">
    <property type="entry name" value="F420_Rv3520c"/>
    <property type="match status" value="1"/>
</dbReference>
<dbReference type="PANTHER" id="PTHR43244:SF1">
    <property type="entry name" value="5,10-METHYLENETETRAHYDROMETHANOPTERIN REDUCTASE"/>
    <property type="match status" value="1"/>
</dbReference>
<dbReference type="InterPro" id="IPR019951">
    <property type="entry name" value="F420_OxRdatse_Rv3520c_pred"/>
</dbReference>
<feature type="domain" description="Luciferase-like" evidence="2">
    <location>
        <begin position="17"/>
        <end position="325"/>
    </location>
</feature>
<reference evidence="3" key="1">
    <citation type="journal article" date="2014" name="Int. J. Syst. Evol. Microbiol.">
        <title>Complete genome of a new Firmicutes species belonging to the dominant human colonic microbiota ('Ruminococcus bicirculans') reveals two chromosomes and a selective capacity to utilize plant glucans.</title>
        <authorList>
            <consortium name="NISC Comparative Sequencing Program"/>
            <person name="Wegmann U."/>
            <person name="Louis P."/>
            <person name="Goesmann A."/>
            <person name="Henrissat B."/>
            <person name="Duncan S.H."/>
            <person name="Flint H.J."/>
        </authorList>
    </citation>
    <scope>NUCLEOTIDE SEQUENCE</scope>
    <source>
        <strain evidence="3">JCM 17590</strain>
    </source>
</reference>
<dbReference type="InterPro" id="IPR036661">
    <property type="entry name" value="Luciferase-like_sf"/>
</dbReference>
<comment type="caution">
    <text evidence="3">The sequence shown here is derived from an EMBL/GenBank/DDBJ whole genome shotgun (WGS) entry which is preliminary data.</text>
</comment>
<dbReference type="PANTHER" id="PTHR43244">
    <property type="match status" value="1"/>
</dbReference>
<evidence type="ECO:0000313" key="4">
    <source>
        <dbReference type="Proteomes" id="UP001415169"/>
    </source>
</evidence>
<dbReference type="InterPro" id="IPR011251">
    <property type="entry name" value="Luciferase-like_dom"/>
</dbReference>
<dbReference type="SUPFAM" id="SSF51679">
    <property type="entry name" value="Bacterial luciferase-like"/>
    <property type="match status" value="1"/>
</dbReference>
<dbReference type="InterPro" id="IPR050564">
    <property type="entry name" value="F420-G6PD/mer"/>
</dbReference>
<accession>A0ABP7ZEH0</accession>